<dbReference type="HAMAP" id="MF_01914">
    <property type="entry name" value="LPS_assembly_LptA"/>
    <property type="match status" value="1"/>
</dbReference>
<dbReference type="GO" id="GO:0001530">
    <property type="term" value="F:lipopolysaccharide binding"/>
    <property type="evidence" value="ECO:0007669"/>
    <property type="project" value="InterPro"/>
</dbReference>
<proteinExistence type="inferred from homology"/>
<keyword evidence="1 4" id="KW-0813">Transport</keyword>
<dbReference type="Gene3D" id="2.60.450.10">
    <property type="entry name" value="Lipopolysaccharide (LPS) transport protein A like domain"/>
    <property type="match status" value="1"/>
</dbReference>
<dbReference type="Proteomes" id="UP001212189">
    <property type="component" value="Chromosome"/>
</dbReference>
<evidence type="ECO:0000256" key="4">
    <source>
        <dbReference type="HAMAP-Rule" id="MF_01914"/>
    </source>
</evidence>
<dbReference type="PANTHER" id="PTHR36504:SF1">
    <property type="entry name" value="LIPOPOLYSACCHARIDE EXPORT SYSTEM PROTEIN LPTA"/>
    <property type="match status" value="1"/>
</dbReference>
<dbReference type="AlphaFoldDB" id="A0AAE9VSY3"/>
<feature type="chain" id="PRO_5041753793" description="Lipopolysaccharide export system protein LptA" evidence="4">
    <location>
        <begin position="25"/>
        <end position="178"/>
    </location>
</feature>
<organism evidence="6 7">
    <name type="scientific">Denitrificimonas caeni</name>
    <dbReference type="NCBI Taxonomy" id="521720"/>
    <lineage>
        <taxon>Bacteria</taxon>
        <taxon>Pseudomonadati</taxon>
        <taxon>Pseudomonadota</taxon>
        <taxon>Gammaproteobacteria</taxon>
        <taxon>Pseudomonadales</taxon>
        <taxon>Pseudomonadaceae</taxon>
        <taxon>Denitrificimonas</taxon>
    </lineage>
</organism>
<dbReference type="GO" id="GO:0009279">
    <property type="term" value="C:cell outer membrane"/>
    <property type="evidence" value="ECO:0007669"/>
    <property type="project" value="TreeGrafter"/>
</dbReference>
<keyword evidence="7" id="KW-1185">Reference proteome</keyword>
<evidence type="ECO:0000259" key="5">
    <source>
        <dbReference type="Pfam" id="PF03968"/>
    </source>
</evidence>
<gene>
    <name evidence="4 6" type="primary">lptA</name>
    <name evidence="6" type="ORF">O6P33_13010</name>
</gene>
<dbReference type="GO" id="GO:0015920">
    <property type="term" value="P:lipopolysaccharide transport"/>
    <property type="evidence" value="ECO:0007669"/>
    <property type="project" value="UniProtKB-UniRule"/>
</dbReference>
<dbReference type="InterPro" id="IPR005653">
    <property type="entry name" value="OstA-like_N"/>
</dbReference>
<reference evidence="6 7" key="1">
    <citation type="submission" date="2022-12" db="EMBL/GenBank/DDBJ databases">
        <title>Coexistence and Characterization of a Novel Tigecycline Resistance gene tet(X) variant and blaNDM-1 in a Pseudomonas caeni Isolate of Chicken Origin.</title>
        <authorList>
            <person name="Lu X."/>
            <person name="Zhang L."/>
            <person name="Li R."/>
            <person name="Wang Z."/>
        </authorList>
    </citation>
    <scope>NUCLEOTIDE SEQUENCE [LARGE SCALE GENOMIC DNA]</scope>
    <source>
        <strain evidence="6 7">CE14</strain>
    </source>
</reference>
<evidence type="ECO:0000256" key="1">
    <source>
        <dbReference type="ARBA" id="ARBA00022448"/>
    </source>
</evidence>
<evidence type="ECO:0000313" key="6">
    <source>
        <dbReference type="EMBL" id="WBE25244.1"/>
    </source>
</evidence>
<protein>
    <recommendedName>
        <fullName evidence="4">Lipopolysaccharide export system protein LptA</fullName>
    </recommendedName>
</protein>
<dbReference type="GO" id="GO:0043165">
    <property type="term" value="P:Gram-negative-bacterium-type cell outer membrane assembly"/>
    <property type="evidence" value="ECO:0007669"/>
    <property type="project" value="UniProtKB-UniRule"/>
</dbReference>
<comment type="similarity">
    <text evidence="4">Belongs to the LptA family.</text>
</comment>
<comment type="subunit">
    <text evidence="4">Component of the lipopolysaccharide transport and assembly complex.</text>
</comment>
<dbReference type="PANTHER" id="PTHR36504">
    <property type="entry name" value="LIPOPOLYSACCHARIDE EXPORT SYSTEM PROTEIN LPTA"/>
    <property type="match status" value="1"/>
</dbReference>
<accession>A0AAE9VSY3</accession>
<dbReference type="EMBL" id="CP114976">
    <property type="protein sequence ID" value="WBE25244.1"/>
    <property type="molecule type" value="Genomic_DNA"/>
</dbReference>
<keyword evidence="3 4" id="KW-0574">Periplasm</keyword>
<dbReference type="Pfam" id="PF03968">
    <property type="entry name" value="LptD_N"/>
    <property type="match status" value="1"/>
</dbReference>
<comment type="subcellular location">
    <subcellularLocation>
        <location evidence="4">Periplasm</location>
    </subcellularLocation>
</comment>
<dbReference type="InterPro" id="IPR052037">
    <property type="entry name" value="LPS_export_LptA"/>
</dbReference>
<sequence length="178" mass="19336" precursor="true">MKFAKTKALVLATGFSLLSGLAHALPSDSSQPINIQADSAELDDKRGIAIYRGDVVITQGTLKITGDTVTITMNNDGDIDVFTSEGKPAYYEQLPSPDKEIVQAYGLTIQYFANTDKIIIIDQAKVIQQGNTFRGEKIVYDTNLEIVTAGRGKQGTITTPTPRVNMVIQPKNKDSKAE</sequence>
<dbReference type="NCBIfam" id="TIGR03002">
    <property type="entry name" value="outer_YhbN_LptA"/>
    <property type="match status" value="1"/>
</dbReference>
<evidence type="ECO:0000313" key="7">
    <source>
        <dbReference type="Proteomes" id="UP001212189"/>
    </source>
</evidence>
<feature type="signal peptide" evidence="4">
    <location>
        <begin position="1"/>
        <end position="24"/>
    </location>
</feature>
<name>A0AAE9VSY3_9GAMM</name>
<dbReference type="GO" id="GO:0030288">
    <property type="term" value="C:outer membrane-bounded periplasmic space"/>
    <property type="evidence" value="ECO:0007669"/>
    <property type="project" value="TreeGrafter"/>
</dbReference>
<feature type="domain" description="Organic solvent tolerance-like N-terminal" evidence="5">
    <location>
        <begin position="34"/>
        <end position="143"/>
    </location>
</feature>
<dbReference type="KEGG" id="dce:O6P33_13010"/>
<comment type="function">
    <text evidence="4">Involved in the assembly of lipopolysaccharide (LPS). Required for the translocation of LPS from the inner membrane to the outer membrane. May form a bridge between the inner membrane and the outer membrane, via interactions with LptC and LptD, thereby facilitating LPS transfer across the periplasm.</text>
</comment>
<evidence type="ECO:0000256" key="2">
    <source>
        <dbReference type="ARBA" id="ARBA00022729"/>
    </source>
</evidence>
<dbReference type="GO" id="GO:0017089">
    <property type="term" value="F:glycolipid transfer activity"/>
    <property type="evidence" value="ECO:0007669"/>
    <property type="project" value="TreeGrafter"/>
</dbReference>
<evidence type="ECO:0000256" key="3">
    <source>
        <dbReference type="ARBA" id="ARBA00022764"/>
    </source>
</evidence>
<keyword evidence="2 4" id="KW-0732">Signal</keyword>
<dbReference type="InterPro" id="IPR014340">
    <property type="entry name" value="LptA"/>
</dbReference>
<dbReference type="RefSeq" id="WP_269818189.1">
    <property type="nucleotide sequence ID" value="NZ_CP114976.1"/>
</dbReference>